<accession>A0ABN8LSU9</accession>
<dbReference type="InterPro" id="IPR050828">
    <property type="entry name" value="C-type_lectin/matrix_domain"/>
</dbReference>
<evidence type="ECO:0000259" key="1">
    <source>
        <dbReference type="PROSITE" id="PS50041"/>
    </source>
</evidence>
<feature type="domain" description="C-type lectin" evidence="1">
    <location>
        <begin position="28"/>
        <end position="106"/>
    </location>
</feature>
<sequence length="106" mass="11746">MALFDPLRSSKTNLLYLGTGCPEGWDEFGSLCYFHVNKGKMTMGQGQDECQLLGATLPVIKSAEEKDFLLNLMEENGEPWLGVEASDSDNDFKWVDETSVVSNFSA</sequence>
<dbReference type="Gene3D" id="3.10.100.10">
    <property type="entry name" value="Mannose-Binding Protein A, subunit A"/>
    <property type="match status" value="1"/>
</dbReference>
<keyword evidence="3" id="KW-1185">Reference proteome</keyword>
<dbReference type="InterPro" id="IPR001304">
    <property type="entry name" value="C-type_lectin-like"/>
</dbReference>
<protein>
    <recommendedName>
        <fullName evidence="1">C-type lectin domain-containing protein</fullName>
    </recommendedName>
</protein>
<name>A0ABN8LSU9_9CNID</name>
<evidence type="ECO:0000313" key="2">
    <source>
        <dbReference type="EMBL" id="CAH3018171.1"/>
    </source>
</evidence>
<reference evidence="2 3" key="1">
    <citation type="submission" date="2022-05" db="EMBL/GenBank/DDBJ databases">
        <authorList>
            <consortium name="Genoscope - CEA"/>
            <person name="William W."/>
        </authorList>
    </citation>
    <scope>NUCLEOTIDE SEQUENCE [LARGE SCALE GENOMIC DNA]</scope>
</reference>
<dbReference type="SUPFAM" id="SSF56436">
    <property type="entry name" value="C-type lectin-like"/>
    <property type="match status" value="1"/>
</dbReference>
<dbReference type="Pfam" id="PF00059">
    <property type="entry name" value="Lectin_C"/>
    <property type="match status" value="1"/>
</dbReference>
<dbReference type="InterPro" id="IPR016187">
    <property type="entry name" value="CTDL_fold"/>
</dbReference>
<proteinExistence type="predicted"/>
<dbReference type="PANTHER" id="PTHR45710">
    <property type="entry name" value="C-TYPE LECTIN DOMAIN-CONTAINING PROTEIN 180"/>
    <property type="match status" value="1"/>
</dbReference>
<dbReference type="EMBL" id="CALNXI010000080">
    <property type="protein sequence ID" value="CAH3018171.1"/>
    <property type="molecule type" value="Genomic_DNA"/>
</dbReference>
<gene>
    <name evidence="2" type="ORF">PEVE_00041768</name>
</gene>
<organism evidence="2 3">
    <name type="scientific">Porites evermanni</name>
    <dbReference type="NCBI Taxonomy" id="104178"/>
    <lineage>
        <taxon>Eukaryota</taxon>
        <taxon>Metazoa</taxon>
        <taxon>Cnidaria</taxon>
        <taxon>Anthozoa</taxon>
        <taxon>Hexacorallia</taxon>
        <taxon>Scleractinia</taxon>
        <taxon>Fungiina</taxon>
        <taxon>Poritidae</taxon>
        <taxon>Porites</taxon>
    </lineage>
</organism>
<dbReference type="PROSITE" id="PS50041">
    <property type="entry name" value="C_TYPE_LECTIN_2"/>
    <property type="match status" value="1"/>
</dbReference>
<dbReference type="InterPro" id="IPR016186">
    <property type="entry name" value="C-type_lectin-like/link_sf"/>
</dbReference>
<dbReference type="Proteomes" id="UP001159427">
    <property type="component" value="Unassembled WGS sequence"/>
</dbReference>
<comment type="caution">
    <text evidence="2">The sequence shown here is derived from an EMBL/GenBank/DDBJ whole genome shotgun (WGS) entry which is preliminary data.</text>
</comment>
<evidence type="ECO:0000313" key="3">
    <source>
        <dbReference type="Proteomes" id="UP001159427"/>
    </source>
</evidence>
<dbReference type="PANTHER" id="PTHR45710:SF26">
    <property type="entry name" value="RH26557P"/>
    <property type="match status" value="1"/>
</dbReference>